<dbReference type="RefSeq" id="WP_164996910.1">
    <property type="nucleotide sequence ID" value="NZ_DYUM01000045.1"/>
</dbReference>
<sequence length="51" mass="5705">MKNSTIITMTPDGIVGLSKHNIAKGMGTWTRNVCITKMIKHKFKKEDGTEI</sequence>
<evidence type="ECO:0000313" key="2">
    <source>
        <dbReference type="Proteomes" id="UP000321839"/>
    </source>
</evidence>
<reference evidence="1 2" key="1">
    <citation type="submission" date="2019-07" db="EMBL/GenBank/DDBJ databases">
        <title>Whole genome shotgun sequence of Staphylococcus cohnii subsp. urealyticus NBRC 109766.</title>
        <authorList>
            <person name="Hosoyama A."/>
            <person name="Uohara A."/>
            <person name="Ohji S."/>
            <person name="Ichikawa N."/>
        </authorList>
    </citation>
    <scope>NUCLEOTIDE SEQUENCE [LARGE SCALE GENOMIC DNA]</scope>
    <source>
        <strain evidence="1 2">NBRC 109766</strain>
    </source>
</reference>
<comment type="caution">
    <text evidence="1">The sequence shown here is derived from an EMBL/GenBank/DDBJ whole genome shotgun (WGS) entry which is preliminary data.</text>
</comment>
<evidence type="ECO:0000313" key="1">
    <source>
        <dbReference type="EMBL" id="GEQ01823.1"/>
    </source>
</evidence>
<dbReference type="Proteomes" id="UP000321839">
    <property type="component" value="Unassembled WGS sequence"/>
</dbReference>
<dbReference type="EMBL" id="BKAW01000003">
    <property type="protein sequence ID" value="GEQ01823.1"/>
    <property type="molecule type" value="Genomic_DNA"/>
</dbReference>
<gene>
    <name evidence="1" type="ORF">SCO02_02640</name>
</gene>
<keyword evidence="2" id="KW-1185">Reference proteome</keyword>
<accession>A0AB34AG72</accession>
<dbReference type="AlphaFoldDB" id="A0AB34AG72"/>
<protein>
    <submittedName>
        <fullName evidence="1">Uncharacterized protein</fullName>
    </submittedName>
</protein>
<name>A0AB34AG72_STAUR</name>
<organism evidence="1 2">
    <name type="scientific">Staphylococcus ureilyticus</name>
    <name type="common">Staphylococcus cohnii subsp. urealyticus</name>
    <dbReference type="NCBI Taxonomy" id="94138"/>
    <lineage>
        <taxon>Bacteria</taxon>
        <taxon>Bacillati</taxon>
        <taxon>Bacillota</taxon>
        <taxon>Bacilli</taxon>
        <taxon>Bacillales</taxon>
        <taxon>Staphylococcaceae</taxon>
        <taxon>Staphylococcus</taxon>
        <taxon>Staphylococcus cohnii species complex</taxon>
    </lineage>
</organism>
<proteinExistence type="predicted"/>